<gene>
    <name evidence="2" type="ORF">C7452_0153</name>
</gene>
<dbReference type="Proteomes" id="UP000256864">
    <property type="component" value="Unassembled WGS sequence"/>
</dbReference>
<evidence type="ECO:0000313" key="2">
    <source>
        <dbReference type="EMBL" id="REE28154.1"/>
    </source>
</evidence>
<dbReference type="InterPro" id="IPR005175">
    <property type="entry name" value="PPC_dom"/>
</dbReference>
<dbReference type="SUPFAM" id="SSF117856">
    <property type="entry name" value="AF0104/ALDC/Ptd012-like"/>
    <property type="match status" value="1"/>
</dbReference>
<dbReference type="CDD" id="cd11378">
    <property type="entry name" value="DUF296"/>
    <property type="match status" value="1"/>
</dbReference>
<dbReference type="Gene3D" id="3.30.1330.80">
    <property type="entry name" value="Hypothetical protein, similar to alpha- acetolactate decarboxylase, domain 2"/>
    <property type="match status" value="1"/>
</dbReference>
<dbReference type="RefSeq" id="WP_010876854.1">
    <property type="nucleotide sequence ID" value="NZ_QREL01000001.1"/>
</dbReference>
<proteinExistence type="predicted"/>
<evidence type="ECO:0000259" key="1">
    <source>
        <dbReference type="PROSITE" id="PS51742"/>
    </source>
</evidence>
<sequence length="121" mass="13257">MILIRLEPGMDLMEEMRAAFSEGVVVTGIGSLHRVRIRTADESELTVEGPLEILSLQGTISPDGVHIHIAVADSEGRVTGGHLRGDSPVRTTAEIAVIPYQGVLRRVMDRRTGYRELLVLE</sequence>
<name>A0A371NCK6_9EURY</name>
<dbReference type="PROSITE" id="PS51742">
    <property type="entry name" value="PPC"/>
    <property type="match status" value="1"/>
</dbReference>
<accession>A0A371NCK6</accession>
<keyword evidence="3" id="KW-1185">Reference proteome</keyword>
<dbReference type="AlphaFoldDB" id="A0A371NCK6"/>
<reference evidence="2 3" key="1">
    <citation type="submission" date="2018-07" db="EMBL/GenBank/DDBJ databases">
        <title>Genomic Encyclopedia of Type Strains, Phase IV (KMG-IV): sequencing the most valuable type-strain genomes for metagenomic binning, comparative biology and taxonomic classification.</title>
        <authorList>
            <person name="Goeker M."/>
        </authorList>
    </citation>
    <scope>NUCLEOTIDE SEQUENCE [LARGE SCALE GENOMIC DNA]</scope>
    <source>
        <strain evidence="2 3">DSM 7466</strain>
    </source>
</reference>
<dbReference type="PANTHER" id="PTHR34988:SF1">
    <property type="entry name" value="DNA-BINDING PROTEIN"/>
    <property type="match status" value="1"/>
</dbReference>
<protein>
    <recommendedName>
        <fullName evidence="1">PPC domain-containing protein</fullName>
    </recommendedName>
</protein>
<dbReference type="EMBL" id="QREL01000001">
    <property type="protein sequence ID" value="REE28154.1"/>
    <property type="molecule type" value="Genomic_DNA"/>
</dbReference>
<evidence type="ECO:0000313" key="3">
    <source>
        <dbReference type="Proteomes" id="UP000256864"/>
    </source>
</evidence>
<dbReference type="PANTHER" id="PTHR34988">
    <property type="entry name" value="PROTEIN, PUTATIVE-RELATED"/>
    <property type="match status" value="1"/>
</dbReference>
<organism evidence="2 3">
    <name type="scientific">Methanothermobacter defluvii</name>
    <dbReference type="NCBI Taxonomy" id="49339"/>
    <lineage>
        <taxon>Archaea</taxon>
        <taxon>Methanobacteriati</taxon>
        <taxon>Methanobacteriota</taxon>
        <taxon>Methanomada group</taxon>
        <taxon>Methanobacteria</taxon>
        <taxon>Methanobacteriales</taxon>
        <taxon>Methanobacteriaceae</taxon>
        <taxon>Methanothermobacter</taxon>
    </lineage>
</organism>
<comment type="caution">
    <text evidence="2">The sequence shown here is derived from an EMBL/GenBank/DDBJ whole genome shotgun (WGS) entry which is preliminary data.</text>
</comment>
<dbReference type="GeneID" id="82297670"/>
<dbReference type="Pfam" id="PF03479">
    <property type="entry name" value="PCC"/>
    <property type="match status" value="1"/>
</dbReference>
<feature type="domain" description="PPC" evidence="1">
    <location>
        <begin position="1"/>
        <end position="120"/>
    </location>
</feature>